<dbReference type="FunFam" id="3.30.830.10:FF:000009">
    <property type="entry name" value="Presequence protease, mitochondrial"/>
    <property type="match status" value="1"/>
</dbReference>
<dbReference type="GO" id="GO:0005759">
    <property type="term" value="C:mitochondrial matrix"/>
    <property type="evidence" value="ECO:0007669"/>
    <property type="project" value="UniProtKB-SubCell"/>
</dbReference>
<keyword evidence="7" id="KW-0479">Metal-binding</keyword>
<evidence type="ECO:0000256" key="3">
    <source>
        <dbReference type="ARBA" id="ARBA00007575"/>
    </source>
</evidence>
<comment type="subcellular location">
    <subcellularLocation>
        <location evidence="2">Mitochondrion matrix</location>
    </subcellularLocation>
</comment>
<comment type="caution">
    <text evidence="13">The sequence shown here is derived from an EMBL/GenBank/DDBJ whole genome shotgun (WGS) entry which is preliminary data.</text>
</comment>
<keyword evidence="6" id="KW-0645">Protease</keyword>
<evidence type="ECO:0000259" key="12">
    <source>
        <dbReference type="SMART" id="SM01264"/>
    </source>
</evidence>
<dbReference type="Gene3D" id="3.30.830.10">
    <property type="entry name" value="Metalloenzyme, LuxS/M16 peptidase-like"/>
    <property type="match status" value="4"/>
</dbReference>
<comment type="cofactor">
    <cofactor evidence="1">
        <name>Zn(2+)</name>
        <dbReference type="ChEBI" id="CHEBI:29105"/>
    </cofactor>
</comment>
<sequence length="1018" mass="114287">MWRANRHLLPPQWNKLSRQCKWSALKRGLCALKEESKKCNSLDAASQLKPGDRIHGYTVNKVVPVPELFLVSVQLTHNNTGAQHLHIARDDANNVFGVAFRTTPMDSTGVSHILEHTALCGSQSYPVRDPFFKMLNRSLSTFMNAFTASDFTMYPFSTQNPKDFENLLSVYLDAAFFPQLREQDFRQEGWRLEPEDLANPDSPLIFKGVVFNEMKGAMSTPESLFVHHAQSNLLPSHTYSNNSGGDPLCVPDLTWQQLKDFHASHYHPSNSRFYTYGDLPLEKNLENIETKVLRHFDKISVTTDIPHEQRWLKPREKHVTCPVDPMAANPDKQTTVGLNYLTGRTTDAFDNFSMVILSSLLMSGPNSPFYNSLIAPNIGSDYSPGAGFDNGTRDASFSIGLQGIKKDDYAMVVEQIHKTFDQVIEEGFPSERVEAALHRVELATKHQSSNFGLGLITGIMSAWNHGADPSEYLLINDHVQLFKEKLANGPFLQEKVKECFKDNPHCLTLVMNPDPEYEAELNKKEKEKLQSKVSCLSEDDKRNIYQKGIELAEQQNTVEDVSCLPKMAISDIDSEVKPVKLEHYISAGVPVQYCEQPTNGITYFRAISSITDIPEDLRQYLPLFCFILTKMGAGNLSYRELSQLIEMRTGGMGLSTHVSSHHSDMKAFEQGLSFSSHCLDKNLPHMFYLWGEIFSRPTLNDLERLRTLINMLASDLAMSVAHSGHLYAMALASSSLSPAAHLSEQFSGLSQVLFMKNMAEMEDLKPIIEKFSSIAIEVLEGTQFRCAVNTTAQERQAVENALEGFCDSLSSSLFEESSHVQHPDYTPSAVKTHYEVPLPVNYISRCLPTVPYTHEDHPKLRILAKLLSAKFLHREIREKGGAYGSGAKMGGGIFSFYSYRDPNFEGTLSAFEDSIQWTLKGKFTDQDIEEAKLSVFAEVDKPVSPSNRGMLYFTQGVTDEMRQANRDRLFNVTRDDVIHVARTYLASSDVPNAVAVLGPGNNLTANDSSWIVRRESLS</sequence>
<gene>
    <name evidence="13" type="ORF">PMEA_00009256</name>
</gene>
<dbReference type="PANTHER" id="PTHR43016:SF13">
    <property type="entry name" value="PRESEQUENCE PROTEASE, MITOCHONDRIAL"/>
    <property type="match status" value="1"/>
</dbReference>
<dbReference type="InterPro" id="IPR007863">
    <property type="entry name" value="Peptidase_M16_C"/>
</dbReference>
<dbReference type="Pfam" id="PF08367">
    <property type="entry name" value="M16C_assoc"/>
    <property type="match status" value="1"/>
</dbReference>
<evidence type="ECO:0000256" key="2">
    <source>
        <dbReference type="ARBA" id="ARBA00004305"/>
    </source>
</evidence>
<evidence type="ECO:0000256" key="8">
    <source>
        <dbReference type="ARBA" id="ARBA00022801"/>
    </source>
</evidence>
<keyword evidence="9" id="KW-0862">Zinc</keyword>
<evidence type="ECO:0000256" key="4">
    <source>
        <dbReference type="ARBA" id="ARBA00011853"/>
    </source>
</evidence>
<evidence type="ECO:0000256" key="5">
    <source>
        <dbReference type="ARBA" id="ARBA00020167"/>
    </source>
</evidence>
<dbReference type="Pfam" id="PF00675">
    <property type="entry name" value="Peptidase_M16"/>
    <property type="match status" value="1"/>
</dbReference>
<keyword evidence="14" id="KW-1185">Reference proteome</keyword>
<dbReference type="GO" id="GO:0004222">
    <property type="term" value="F:metalloendopeptidase activity"/>
    <property type="evidence" value="ECO:0007669"/>
    <property type="project" value="TreeGrafter"/>
</dbReference>
<proteinExistence type="inferred from homology"/>
<evidence type="ECO:0000256" key="6">
    <source>
        <dbReference type="ARBA" id="ARBA00022670"/>
    </source>
</evidence>
<dbReference type="PANTHER" id="PTHR43016">
    <property type="entry name" value="PRESEQUENCE PROTEASE"/>
    <property type="match status" value="1"/>
</dbReference>
<dbReference type="GO" id="GO:0016485">
    <property type="term" value="P:protein processing"/>
    <property type="evidence" value="ECO:0007669"/>
    <property type="project" value="TreeGrafter"/>
</dbReference>
<keyword evidence="10" id="KW-0482">Metalloprotease</keyword>
<keyword evidence="8" id="KW-0378">Hydrolase</keyword>
<dbReference type="FunFam" id="3.30.830.10:FF:000020">
    <property type="entry name" value="Mitochondrial presequence protease"/>
    <property type="match status" value="1"/>
</dbReference>
<dbReference type="InterPro" id="IPR011249">
    <property type="entry name" value="Metalloenz_LuxS/M16"/>
</dbReference>
<dbReference type="AlphaFoldDB" id="A0AAU9WQ83"/>
<name>A0AAU9WQ83_9CNID</name>
<dbReference type="Proteomes" id="UP001159428">
    <property type="component" value="Unassembled WGS sequence"/>
</dbReference>
<dbReference type="Pfam" id="PF22516">
    <property type="entry name" value="PreP_C"/>
    <property type="match status" value="1"/>
</dbReference>
<evidence type="ECO:0000256" key="1">
    <source>
        <dbReference type="ARBA" id="ARBA00001947"/>
    </source>
</evidence>
<organism evidence="13 14">
    <name type="scientific">Pocillopora meandrina</name>
    <dbReference type="NCBI Taxonomy" id="46732"/>
    <lineage>
        <taxon>Eukaryota</taxon>
        <taxon>Metazoa</taxon>
        <taxon>Cnidaria</taxon>
        <taxon>Anthozoa</taxon>
        <taxon>Hexacorallia</taxon>
        <taxon>Scleractinia</taxon>
        <taxon>Astrocoeniina</taxon>
        <taxon>Pocilloporidae</taxon>
        <taxon>Pocillopora</taxon>
    </lineage>
</organism>
<comment type="similarity">
    <text evidence="3">Belongs to the peptidase M16 family. PreP subfamily.</text>
</comment>
<dbReference type="SMART" id="SM01264">
    <property type="entry name" value="M16C_associated"/>
    <property type="match status" value="1"/>
</dbReference>
<evidence type="ECO:0000256" key="7">
    <source>
        <dbReference type="ARBA" id="ARBA00022723"/>
    </source>
</evidence>
<protein>
    <recommendedName>
        <fullName evidence="5">Presequence protease, mitochondrial</fullName>
    </recommendedName>
</protein>
<dbReference type="FunFam" id="3.30.830.10:FF:000011">
    <property type="entry name" value="Presequence protease, mitochondrial"/>
    <property type="match status" value="1"/>
</dbReference>
<dbReference type="Pfam" id="PF05193">
    <property type="entry name" value="Peptidase_M16_C"/>
    <property type="match status" value="1"/>
</dbReference>
<feature type="domain" description="Peptidase M16C associated" evidence="12">
    <location>
        <begin position="511"/>
        <end position="758"/>
    </location>
</feature>
<dbReference type="EMBL" id="CALNXJ010000018">
    <property type="protein sequence ID" value="CAH3121497.1"/>
    <property type="molecule type" value="Genomic_DNA"/>
</dbReference>
<accession>A0AAU9WQ83</accession>
<dbReference type="InterPro" id="IPR013578">
    <property type="entry name" value="Peptidase_M16C_assoc"/>
</dbReference>
<keyword evidence="11" id="KW-0496">Mitochondrion</keyword>
<dbReference type="InterPro" id="IPR055130">
    <property type="entry name" value="PreP_C"/>
</dbReference>
<dbReference type="GO" id="GO:0046872">
    <property type="term" value="F:metal ion binding"/>
    <property type="evidence" value="ECO:0007669"/>
    <property type="project" value="UniProtKB-KW"/>
</dbReference>
<dbReference type="SUPFAM" id="SSF63411">
    <property type="entry name" value="LuxS/MPP-like metallohydrolase"/>
    <property type="match status" value="4"/>
</dbReference>
<evidence type="ECO:0000313" key="14">
    <source>
        <dbReference type="Proteomes" id="UP001159428"/>
    </source>
</evidence>
<evidence type="ECO:0000313" key="13">
    <source>
        <dbReference type="EMBL" id="CAH3121497.1"/>
    </source>
</evidence>
<reference evidence="13 14" key="1">
    <citation type="submission" date="2022-05" db="EMBL/GenBank/DDBJ databases">
        <authorList>
            <consortium name="Genoscope - CEA"/>
            <person name="William W."/>
        </authorList>
    </citation>
    <scope>NUCLEOTIDE SEQUENCE [LARGE SCALE GENOMIC DNA]</scope>
</reference>
<evidence type="ECO:0000256" key="10">
    <source>
        <dbReference type="ARBA" id="ARBA00023049"/>
    </source>
</evidence>
<evidence type="ECO:0000256" key="9">
    <source>
        <dbReference type="ARBA" id="ARBA00022833"/>
    </source>
</evidence>
<dbReference type="InterPro" id="IPR011765">
    <property type="entry name" value="Pept_M16_N"/>
</dbReference>
<comment type="subunit">
    <text evidence="4">Monomer and homodimer; homodimerization is induced by binding of the substrate.</text>
</comment>
<evidence type="ECO:0000256" key="11">
    <source>
        <dbReference type="ARBA" id="ARBA00023128"/>
    </source>
</evidence>